<feature type="non-terminal residue" evidence="3">
    <location>
        <position position="1"/>
    </location>
</feature>
<keyword evidence="4" id="KW-1185">Reference proteome</keyword>
<comment type="caution">
    <text evidence="3">The sequence shown here is derived from an EMBL/GenBank/DDBJ whole genome shotgun (WGS) entry which is preliminary data.</text>
</comment>
<gene>
    <name evidence="3" type="ORF">IFO66_08060</name>
</gene>
<sequence>PGGFTYNPLPVIDPTITSVTPNNGAMAGYYYITIQGKDFDRKTTVYIDDQAATSTYMSATELSVQVPAGKRSGAVDVKVVTGAKGTATMTGGFTYNAPGGGGQQGQAPTITGITPNSGAMGGYYYITIKGTGFDRGTKVTIDDQAANTTYISATELSVMVPTGKRSGAVDVKVVTGKQGTTTMAGGFTYNVPGGGGQQGQAPTITSVTPNSGAMGGYYYITIKGTGFDRGTKVTIDDQEAVTTYISATELSVMVPRAKRSGAVDVKIVTGAKGTVTLAGGFTYR</sequence>
<feature type="domain" description="IPT/TIG" evidence="2">
    <location>
        <begin position="13"/>
        <end position="96"/>
    </location>
</feature>
<dbReference type="EMBL" id="JACYTN010000003">
    <property type="protein sequence ID" value="MBD8498263.1"/>
    <property type="molecule type" value="Genomic_DNA"/>
</dbReference>
<dbReference type="Gene3D" id="2.60.40.10">
    <property type="entry name" value="Immunoglobulins"/>
    <property type="match status" value="3"/>
</dbReference>
<dbReference type="Pfam" id="PF01833">
    <property type="entry name" value="TIG"/>
    <property type="match status" value="3"/>
</dbReference>
<evidence type="ECO:0000313" key="3">
    <source>
        <dbReference type="EMBL" id="MBD8498263.1"/>
    </source>
</evidence>
<evidence type="ECO:0000256" key="1">
    <source>
        <dbReference type="ARBA" id="ARBA00022729"/>
    </source>
</evidence>
<proteinExistence type="predicted"/>
<dbReference type="Proteomes" id="UP000634529">
    <property type="component" value="Unassembled WGS sequence"/>
</dbReference>
<protein>
    <submittedName>
        <fullName evidence="3">IPT/TIG domain-containing protein</fullName>
    </submittedName>
</protein>
<name>A0ABR9AX34_9BACL</name>
<organism evidence="3 4">
    <name type="scientific">Paenibacillus arenosi</name>
    <dbReference type="NCBI Taxonomy" id="2774142"/>
    <lineage>
        <taxon>Bacteria</taxon>
        <taxon>Bacillati</taxon>
        <taxon>Bacillota</taxon>
        <taxon>Bacilli</taxon>
        <taxon>Bacillales</taxon>
        <taxon>Paenibacillaceae</taxon>
        <taxon>Paenibacillus</taxon>
    </lineage>
</organism>
<evidence type="ECO:0000259" key="2">
    <source>
        <dbReference type="SMART" id="SM00429"/>
    </source>
</evidence>
<evidence type="ECO:0000313" key="4">
    <source>
        <dbReference type="Proteomes" id="UP000634529"/>
    </source>
</evidence>
<feature type="domain" description="IPT/TIG" evidence="2">
    <location>
        <begin position="201"/>
        <end position="284"/>
    </location>
</feature>
<dbReference type="SMART" id="SM00429">
    <property type="entry name" value="IPT"/>
    <property type="match status" value="3"/>
</dbReference>
<dbReference type="InterPro" id="IPR052387">
    <property type="entry name" value="Fibrocystin"/>
</dbReference>
<dbReference type="PANTHER" id="PTHR46769:SF2">
    <property type="entry name" value="FIBROCYSTIN-L ISOFORM 2 PRECURSOR-RELATED"/>
    <property type="match status" value="1"/>
</dbReference>
<dbReference type="PANTHER" id="PTHR46769">
    <property type="entry name" value="POLYCYSTIC KIDNEY AND HEPATIC DISEASE 1 (AUTOSOMAL RECESSIVE)-LIKE 1"/>
    <property type="match status" value="1"/>
</dbReference>
<dbReference type="InterPro" id="IPR002909">
    <property type="entry name" value="IPT_dom"/>
</dbReference>
<dbReference type="InterPro" id="IPR013783">
    <property type="entry name" value="Ig-like_fold"/>
</dbReference>
<accession>A0ABR9AX34</accession>
<dbReference type="CDD" id="cd00102">
    <property type="entry name" value="IPT"/>
    <property type="match status" value="3"/>
</dbReference>
<reference evidence="3 4" key="1">
    <citation type="submission" date="2020-09" db="EMBL/GenBank/DDBJ databases">
        <title>Paenibacillus sp. CAU 1523 isolated from sand of Haeundae Beach.</title>
        <authorList>
            <person name="Kim W."/>
        </authorList>
    </citation>
    <scope>NUCLEOTIDE SEQUENCE [LARGE SCALE GENOMIC DNA]</scope>
    <source>
        <strain evidence="3 4">CAU 1523</strain>
    </source>
</reference>
<dbReference type="RefSeq" id="WP_192024622.1">
    <property type="nucleotide sequence ID" value="NZ_JACYTN010000003.1"/>
</dbReference>
<keyword evidence="1" id="KW-0732">Signal</keyword>
<dbReference type="SUPFAM" id="SSF81296">
    <property type="entry name" value="E set domains"/>
    <property type="match status" value="3"/>
</dbReference>
<feature type="domain" description="IPT/TIG" evidence="2">
    <location>
        <begin position="107"/>
        <end position="190"/>
    </location>
</feature>
<dbReference type="InterPro" id="IPR014756">
    <property type="entry name" value="Ig_E-set"/>
</dbReference>